<keyword evidence="3" id="KW-1185">Reference proteome</keyword>
<dbReference type="EMBL" id="FN647801">
    <property type="protein sequence ID" value="CBN75487.1"/>
    <property type="molecule type" value="Genomic_DNA"/>
</dbReference>
<evidence type="ECO:0000256" key="1">
    <source>
        <dbReference type="SAM" id="MobiDB-lite"/>
    </source>
</evidence>
<evidence type="ECO:0000313" key="2">
    <source>
        <dbReference type="EMBL" id="CBN75487.1"/>
    </source>
</evidence>
<reference evidence="2 3" key="1">
    <citation type="journal article" date="2010" name="Nature">
        <title>The Ectocarpus genome and the independent evolution of multicellularity in brown algae.</title>
        <authorList>
            <person name="Cock J.M."/>
            <person name="Sterck L."/>
            <person name="Rouze P."/>
            <person name="Scornet D."/>
            <person name="Allen A.E."/>
            <person name="Amoutzias G."/>
            <person name="Anthouard V."/>
            <person name="Artiguenave F."/>
            <person name="Aury J.M."/>
            <person name="Badger J.H."/>
            <person name="Beszteri B."/>
            <person name="Billiau K."/>
            <person name="Bonnet E."/>
            <person name="Bothwell J.H."/>
            <person name="Bowler C."/>
            <person name="Boyen C."/>
            <person name="Brownlee C."/>
            <person name="Carrano C.J."/>
            <person name="Charrier B."/>
            <person name="Cho G.Y."/>
            <person name="Coelho S.M."/>
            <person name="Collen J."/>
            <person name="Corre E."/>
            <person name="Da Silva C."/>
            <person name="Delage L."/>
            <person name="Delaroque N."/>
            <person name="Dittami S.M."/>
            <person name="Doulbeau S."/>
            <person name="Elias M."/>
            <person name="Farnham G."/>
            <person name="Gachon C.M."/>
            <person name="Gschloessl B."/>
            <person name="Heesch S."/>
            <person name="Jabbari K."/>
            <person name="Jubin C."/>
            <person name="Kawai H."/>
            <person name="Kimura K."/>
            <person name="Kloareg B."/>
            <person name="Kupper F.C."/>
            <person name="Lang D."/>
            <person name="Le Bail A."/>
            <person name="Leblanc C."/>
            <person name="Lerouge P."/>
            <person name="Lohr M."/>
            <person name="Lopez P.J."/>
            <person name="Martens C."/>
            <person name="Maumus F."/>
            <person name="Michel G."/>
            <person name="Miranda-Saavedra D."/>
            <person name="Morales J."/>
            <person name="Moreau H."/>
            <person name="Motomura T."/>
            <person name="Nagasato C."/>
            <person name="Napoli C.A."/>
            <person name="Nelson D.R."/>
            <person name="Nyvall-Collen P."/>
            <person name="Peters A.F."/>
            <person name="Pommier C."/>
            <person name="Potin P."/>
            <person name="Poulain J."/>
            <person name="Quesneville H."/>
            <person name="Read B."/>
            <person name="Rensing S.A."/>
            <person name="Ritter A."/>
            <person name="Rousvoal S."/>
            <person name="Samanta M."/>
            <person name="Samson G."/>
            <person name="Schroeder D.C."/>
            <person name="Segurens B."/>
            <person name="Strittmatter M."/>
            <person name="Tonon T."/>
            <person name="Tregear J.W."/>
            <person name="Valentin K."/>
            <person name="von Dassow P."/>
            <person name="Yamagishi T."/>
            <person name="Van de Peer Y."/>
            <person name="Wincker P."/>
        </authorList>
    </citation>
    <scope>NUCLEOTIDE SEQUENCE [LARGE SCALE GENOMIC DNA]</scope>
    <source>
        <strain evidence="3">Ec32 / CCAP1310/4</strain>
    </source>
</reference>
<proteinExistence type="predicted"/>
<feature type="region of interest" description="Disordered" evidence="1">
    <location>
        <begin position="1"/>
        <end position="36"/>
    </location>
</feature>
<dbReference type="InParanoid" id="D8LCU5"/>
<dbReference type="EMBL" id="FN649759">
    <property type="protein sequence ID" value="CBN75487.1"/>
    <property type="molecule type" value="Genomic_DNA"/>
</dbReference>
<organism evidence="2 3">
    <name type="scientific">Ectocarpus siliculosus</name>
    <name type="common">Brown alga</name>
    <name type="synonym">Conferva siliculosa</name>
    <dbReference type="NCBI Taxonomy" id="2880"/>
    <lineage>
        <taxon>Eukaryota</taxon>
        <taxon>Sar</taxon>
        <taxon>Stramenopiles</taxon>
        <taxon>Ochrophyta</taxon>
        <taxon>PX clade</taxon>
        <taxon>Phaeophyceae</taxon>
        <taxon>Ectocarpales</taxon>
        <taxon>Ectocarpaceae</taxon>
        <taxon>Ectocarpus</taxon>
    </lineage>
</organism>
<accession>D8LCU5</accession>
<dbReference type="Proteomes" id="UP000002630">
    <property type="component" value="Linkage Group LG34"/>
</dbReference>
<evidence type="ECO:0000313" key="3">
    <source>
        <dbReference type="Proteomes" id="UP000002630"/>
    </source>
</evidence>
<sequence length="51" mass="5472">MPRDVQSGAARGRRVDVGRTVNGNNGHARGSRMHLPFSIQREDAGLLSLSA</sequence>
<protein>
    <submittedName>
        <fullName evidence="2">Uncharacterized protein</fullName>
    </submittedName>
</protein>
<dbReference type="AlphaFoldDB" id="D8LCU5"/>
<name>D8LCU5_ECTSI</name>
<gene>
    <name evidence="2" type="ORF">Esi_0111_0023</name>
</gene>